<dbReference type="Proteomes" id="UP000812966">
    <property type="component" value="Unassembled WGS sequence"/>
</dbReference>
<dbReference type="EMBL" id="JABELV010000083">
    <property type="protein sequence ID" value="KAG7531753.1"/>
    <property type="molecule type" value="Genomic_DNA"/>
</dbReference>
<dbReference type="GO" id="GO:0000978">
    <property type="term" value="F:RNA polymerase II cis-regulatory region sequence-specific DNA binding"/>
    <property type="evidence" value="ECO:0007669"/>
    <property type="project" value="InterPro"/>
</dbReference>
<proteinExistence type="predicted"/>
<feature type="region of interest" description="Disordered" evidence="7">
    <location>
        <begin position="271"/>
        <end position="303"/>
    </location>
</feature>
<reference evidence="9" key="1">
    <citation type="submission" date="2020-04" db="EMBL/GenBank/DDBJ databases">
        <title>Analysis of mating type loci in Filobasidium floriforme.</title>
        <authorList>
            <person name="Nowrousian M."/>
        </authorList>
    </citation>
    <scope>NUCLEOTIDE SEQUENCE</scope>
    <source>
        <strain evidence="9">CBS 6242</strain>
    </source>
</reference>
<evidence type="ECO:0000256" key="5">
    <source>
        <dbReference type="ARBA" id="ARBA00022833"/>
    </source>
</evidence>
<name>A0A8K0NQ55_9TREE</name>
<dbReference type="AlphaFoldDB" id="A0A8K0NQ55"/>
<dbReference type="Pfam" id="PF04082">
    <property type="entry name" value="Fungal_trans"/>
    <property type="match status" value="1"/>
</dbReference>
<keyword evidence="2" id="KW-0479">Metal-binding</keyword>
<feature type="region of interest" description="Disordered" evidence="7">
    <location>
        <begin position="1"/>
        <end position="54"/>
    </location>
</feature>
<dbReference type="PANTHER" id="PTHR40626">
    <property type="entry name" value="MIP31509P"/>
    <property type="match status" value="1"/>
</dbReference>
<feature type="compositionally biased region" description="Basic and acidic residues" evidence="7">
    <location>
        <begin position="41"/>
        <end position="54"/>
    </location>
</feature>
<evidence type="ECO:0000256" key="4">
    <source>
        <dbReference type="ARBA" id="ARBA00022771"/>
    </source>
</evidence>
<evidence type="ECO:0000256" key="7">
    <source>
        <dbReference type="SAM" id="MobiDB-lite"/>
    </source>
</evidence>
<dbReference type="GO" id="GO:0005634">
    <property type="term" value="C:nucleus"/>
    <property type="evidence" value="ECO:0007669"/>
    <property type="project" value="UniProtKB-SubCell"/>
</dbReference>
<dbReference type="InterPro" id="IPR051059">
    <property type="entry name" value="VerF-like"/>
</dbReference>
<accession>A0A8K0NQ55</accession>
<sequence>MSESPSRDLNTGMEEEREATVRDMSIQADGAGRTSGTEIQHGGRDHSAWLERPTSDRTQEYGQTMREDLEDPVAPIRFLHAQQQLYNRIPEQMPMNALAYGQPGPPSTSSVPHADYRQTVQQQQSFNQQTHHVPSGISLPIDDGGMFNNVDLILQAASERLTDPGSGVSGNIAAPGVVGGQPSPSGFQFNLESPLDGLLTEEMLHDVFGWGVGAEDWQSQNPLMYDMLDFGNLEMNFALGMGRNGSMEGIGEGSTTGMERLGVPQVSWADQRMGGSLHGPNAYTGGSTSHGNGNSPPGPVRQEDETAWPHVFKPTNSAQLRRLALSQPVSAPQTGLFGQDDHPFIDPEKVGTLVRLAHVAHETPYGSGIDVNNFPDASVLSTCITLYFRHFHPVMPILRQDAFVKAAWSGTKERIGRRPQDEPQHALLILTMSAIGATYGSEDWKPLASYLHELGRRVGKYLLDSDPRSMFSIPYIQSRLLQALAGYANGSRELYLEAEISRGLLVTAARRLHLLRQTQGRPIRFNAPEASTAPSRADMTAGEQVSRSSILASNNEALAESLRRDQEKQWKRWLEEEERCRLGWGIYLFDAQLGCLLGIPCQIATSEIVKRLPSDEEIWEATTASSWATLNTTQTRSPTSAATSAASGFSGILAALLKSRDLRSRLSDFGSNVIAYSLYRLSDDSNKIDRLFGLEEATSPELDGSMSARHINKPFGVLEALAESSQARGVARSSFLVYNIALHHHAHLRFIHPDFLDMVRLAAGKHQTESSRRESRMWLKHWLAASESLARRIFAHAAQLSTLLGKWTFDAPWEPIWLLDCALAMWAILQFLPEAVPQAGPERLSRNIIKWDDSPDRWIKEGGPIRFQGIGYVLNSENILTDFIGRLEASPWGLGMLYKPVVARLLRESQSGAAVDP</sequence>
<feature type="compositionally biased region" description="Low complexity" evidence="7">
    <location>
        <begin position="284"/>
        <end position="295"/>
    </location>
</feature>
<comment type="caution">
    <text evidence="9">The sequence shown here is derived from an EMBL/GenBank/DDBJ whole genome shotgun (WGS) entry which is preliminary data.</text>
</comment>
<keyword evidence="3" id="KW-0677">Repeat</keyword>
<evidence type="ECO:0000313" key="10">
    <source>
        <dbReference type="Proteomes" id="UP000812966"/>
    </source>
</evidence>
<dbReference type="GO" id="GO:0000981">
    <property type="term" value="F:DNA-binding transcription factor activity, RNA polymerase II-specific"/>
    <property type="evidence" value="ECO:0007669"/>
    <property type="project" value="InterPro"/>
</dbReference>
<dbReference type="PANTHER" id="PTHR40626:SF11">
    <property type="entry name" value="ZINC FINGER PROTEIN YPR022C"/>
    <property type="match status" value="1"/>
</dbReference>
<dbReference type="GO" id="GO:0000785">
    <property type="term" value="C:chromatin"/>
    <property type="evidence" value="ECO:0007669"/>
    <property type="project" value="TreeGrafter"/>
</dbReference>
<dbReference type="InterPro" id="IPR007219">
    <property type="entry name" value="XnlR_reg_dom"/>
</dbReference>
<keyword evidence="5" id="KW-0862">Zinc</keyword>
<feature type="domain" description="Xylanolytic transcriptional activator regulatory" evidence="8">
    <location>
        <begin position="384"/>
        <end position="685"/>
    </location>
</feature>
<evidence type="ECO:0000256" key="1">
    <source>
        <dbReference type="ARBA" id="ARBA00004123"/>
    </source>
</evidence>
<dbReference type="GO" id="GO:0006351">
    <property type="term" value="P:DNA-templated transcription"/>
    <property type="evidence" value="ECO:0007669"/>
    <property type="project" value="InterPro"/>
</dbReference>
<keyword evidence="10" id="KW-1185">Reference proteome</keyword>
<evidence type="ECO:0000313" key="9">
    <source>
        <dbReference type="EMBL" id="KAG7531753.1"/>
    </source>
</evidence>
<keyword evidence="6" id="KW-0539">Nucleus</keyword>
<evidence type="ECO:0000256" key="3">
    <source>
        <dbReference type="ARBA" id="ARBA00022737"/>
    </source>
</evidence>
<organism evidence="9 10">
    <name type="scientific">Filobasidium floriforme</name>
    <dbReference type="NCBI Taxonomy" id="5210"/>
    <lineage>
        <taxon>Eukaryota</taxon>
        <taxon>Fungi</taxon>
        <taxon>Dikarya</taxon>
        <taxon>Basidiomycota</taxon>
        <taxon>Agaricomycotina</taxon>
        <taxon>Tremellomycetes</taxon>
        <taxon>Filobasidiales</taxon>
        <taxon>Filobasidiaceae</taxon>
        <taxon>Filobasidium</taxon>
    </lineage>
</organism>
<keyword evidence="4" id="KW-0863">Zinc-finger</keyword>
<evidence type="ECO:0000256" key="6">
    <source>
        <dbReference type="ARBA" id="ARBA00023242"/>
    </source>
</evidence>
<dbReference type="OrthoDB" id="1405595at2759"/>
<dbReference type="GO" id="GO:0008270">
    <property type="term" value="F:zinc ion binding"/>
    <property type="evidence" value="ECO:0007669"/>
    <property type="project" value="UniProtKB-KW"/>
</dbReference>
<protein>
    <recommendedName>
        <fullName evidence="8">Xylanolytic transcriptional activator regulatory domain-containing protein</fullName>
    </recommendedName>
</protein>
<evidence type="ECO:0000259" key="8">
    <source>
        <dbReference type="Pfam" id="PF04082"/>
    </source>
</evidence>
<evidence type="ECO:0000256" key="2">
    <source>
        <dbReference type="ARBA" id="ARBA00022723"/>
    </source>
</evidence>
<dbReference type="CDD" id="cd12148">
    <property type="entry name" value="fungal_TF_MHR"/>
    <property type="match status" value="1"/>
</dbReference>
<gene>
    <name evidence="9" type="ORF">FFLO_04122</name>
</gene>
<comment type="subcellular location">
    <subcellularLocation>
        <location evidence="1">Nucleus</location>
    </subcellularLocation>
</comment>